<organism evidence="1">
    <name type="scientific">Aegilops tauschii</name>
    <name type="common">Tausch's goatgrass</name>
    <name type="synonym">Aegilops squarrosa</name>
    <dbReference type="NCBI Taxonomy" id="37682"/>
    <lineage>
        <taxon>Eukaryota</taxon>
        <taxon>Viridiplantae</taxon>
        <taxon>Streptophyta</taxon>
        <taxon>Embryophyta</taxon>
        <taxon>Tracheophyta</taxon>
        <taxon>Spermatophyta</taxon>
        <taxon>Magnoliopsida</taxon>
        <taxon>Liliopsida</taxon>
        <taxon>Poales</taxon>
        <taxon>Poaceae</taxon>
        <taxon>BOP clade</taxon>
        <taxon>Pooideae</taxon>
        <taxon>Triticodae</taxon>
        <taxon>Triticeae</taxon>
        <taxon>Triticinae</taxon>
        <taxon>Aegilops</taxon>
    </lineage>
</organism>
<name>N1R348_AEGTA</name>
<accession>N1R348</accession>
<reference evidence="1" key="1">
    <citation type="submission" date="2015-06" db="UniProtKB">
        <authorList>
            <consortium name="EnsemblPlants"/>
        </authorList>
    </citation>
    <scope>IDENTIFICATION</scope>
</reference>
<evidence type="ECO:0000313" key="1">
    <source>
        <dbReference type="EnsemblPlants" id="EMT14992"/>
    </source>
</evidence>
<protein>
    <submittedName>
        <fullName evidence="1">Uncharacterized protein</fullName>
    </submittedName>
</protein>
<dbReference type="AlphaFoldDB" id="N1R348"/>
<dbReference type="EnsemblPlants" id="EMT14992">
    <property type="protein sequence ID" value="EMT14992"/>
    <property type="gene ID" value="F775_10127"/>
</dbReference>
<proteinExistence type="predicted"/>
<sequence length="54" mass="5741">MALATNRAVTAALAVVSSSVTSQPCHAPSFLLLKCHTICVVHATEHWKNPVQSI</sequence>